<reference evidence="25 26" key="3">
    <citation type="submission" date="2016-03" db="EMBL/GenBank/DDBJ databases">
        <title>EvidentialGene: Evidence-directed Construction of Genes on Genomes.</title>
        <authorList>
            <person name="Gilbert D.G."/>
            <person name="Choi J.-H."/>
            <person name="Mockaitis K."/>
            <person name="Colbourne J."/>
            <person name="Pfrender M."/>
        </authorList>
    </citation>
    <scope>NUCLEOTIDE SEQUENCE [LARGE SCALE GENOMIC DNA]</scope>
    <source>
        <strain evidence="25 26">Xinb3</strain>
        <tissue evidence="25">Complete organism</tissue>
    </source>
</reference>
<dbReference type="GO" id="GO:0016020">
    <property type="term" value="C:membrane"/>
    <property type="evidence" value="ECO:0007669"/>
    <property type="project" value="UniProtKB-SubCell"/>
</dbReference>
<evidence type="ECO:0000256" key="21">
    <source>
        <dbReference type="ARBA" id="ARBA00043065"/>
    </source>
</evidence>
<evidence type="ECO:0000256" key="15">
    <source>
        <dbReference type="ARBA" id="ARBA00023157"/>
    </source>
</evidence>
<dbReference type="PANTHER" id="PTHR23033:SF14">
    <property type="entry name" value="GLYCOPROTEIN-N-ACETYLGALACTOSAMINE 3-BETA-GALACTOSYLTRANSFERASE 1-RELATED"/>
    <property type="match status" value="1"/>
</dbReference>
<comment type="subunit">
    <text evidence="5">Homodimer; disulfide-linked.</text>
</comment>
<keyword evidence="8" id="KW-0808">Transferase</keyword>
<dbReference type="InterPro" id="IPR003378">
    <property type="entry name" value="Fringe-like_glycosylTrfase"/>
</dbReference>
<accession>A0A0P4X2F2</accession>
<keyword evidence="11" id="KW-0547">Nucleotide-binding</keyword>
<evidence type="ECO:0000256" key="20">
    <source>
        <dbReference type="ARBA" id="ARBA00042009"/>
    </source>
</evidence>
<comment type="function">
    <text evidence="22">Glycosyltransferase that generates the core 1 O-glycan Gal-beta1-3GalNAc-alpha1-Ser/Thr (T antigen), which is a precursor for many extended O-glycans in glycoproteins.</text>
</comment>
<dbReference type="Pfam" id="PF02434">
    <property type="entry name" value="Fringe"/>
    <property type="match status" value="1"/>
</dbReference>
<dbReference type="Proteomes" id="UP000076858">
    <property type="component" value="Unassembled WGS sequence"/>
</dbReference>
<keyword evidence="7" id="KW-0328">Glycosyltransferase</keyword>
<reference evidence="24" key="1">
    <citation type="submission" date="2015-10" db="EMBL/GenBank/DDBJ databases">
        <title>Daphnia magna gene sets from two clonal populations assembled and annotated with EvidentialGene.</title>
        <authorList>
            <person name="Gilbert D."/>
            <person name="Podicheti R."/>
            <person name="Orsini L."/>
            <person name="Colbourne J."/>
            <person name="Pfrender M."/>
        </authorList>
    </citation>
    <scope>NUCLEOTIDE SEQUENCE</scope>
</reference>
<evidence type="ECO:0000259" key="23">
    <source>
        <dbReference type="Pfam" id="PF02434"/>
    </source>
</evidence>
<dbReference type="InterPro" id="IPR026050">
    <property type="entry name" value="C1GALT1/C1GALT1_chp1"/>
</dbReference>
<keyword evidence="15" id="KW-1015">Disulfide bond</keyword>
<dbReference type="EMBL" id="GDIP01251378">
    <property type="protein sequence ID" value="JAI72023.1"/>
    <property type="molecule type" value="Transcribed_RNA"/>
</dbReference>
<dbReference type="UniPathway" id="UPA00378"/>
<dbReference type="FunFam" id="3.90.550.50:FF:000017">
    <property type="entry name" value="Glycoprotein-N-acetylgalactosamine 3-beta-galactosyltransferase 1"/>
    <property type="match status" value="1"/>
</dbReference>
<dbReference type="AlphaFoldDB" id="A0A0P4X2F2"/>
<keyword evidence="17" id="KW-0464">Manganese</keyword>
<evidence type="ECO:0000256" key="7">
    <source>
        <dbReference type="ARBA" id="ARBA00022676"/>
    </source>
</evidence>
<evidence type="ECO:0000256" key="1">
    <source>
        <dbReference type="ARBA" id="ARBA00001936"/>
    </source>
</evidence>
<evidence type="ECO:0000313" key="26">
    <source>
        <dbReference type="Proteomes" id="UP000076858"/>
    </source>
</evidence>
<comment type="subcellular location">
    <subcellularLocation>
        <location evidence="2">Membrane</location>
        <topology evidence="2">Single-pass type II membrane protein</topology>
    </subcellularLocation>
</comment>
<evidence type="ECO:0000256" key="8">
    <source>
        <dbReference type="ARBA" id="ARBA00022679"/>
    </source>
</evidence>
<name>A0A0P4X2F2_9CRUS</name>
<evidence type="ECO:0000313" key="25">
    <source>
        <dbReference type="EMBL" id="KZS07516.1"/>
    </source>
</evidence>
<proteinExistence type="inferred from homology"/>
<organism evidence="24">
    <name type="scientific">Daphnia magna</name>
    <dbReference type="NCBI Taxonomy" id="35525"/>
    <lineage>
        <taxon>Eukaryota</taxon>
        <taxon>Metazoa</taxon>
        <taxon>Ecdysozoa</taxon>
        <taxon>Arthropoda</taxon>
        <taxon>Crustacea</taxon>
        <taxon>Branchiopoda</taxon>
        <taxon>Diplostraca</taxon>
        <taxon>Cladocera</taxon>
        <taxon>Anomopoda</taxon>
        <taxon>Daphniidae</taxon>
        <taxon>Daphnia</taxon>
    </lineage>
</organism>
<evidence type="ECO:0000256" key="10">
    <source>
        <dbReference type="ARBA" id="ARBA00022723"/>
    </source>
</evidence>
<keyword evidence="26" id="KW-1185">Reference proteome</keyword>
<keyword evidence="12" id="KW-0735">Signal-anchor</keyword>
<keyword evidence="9" id="KW-0812">Transmembrane</keyword>
<evidence type="ECO:0000256" key="18">
    <source>
        <dbReference type="ARBA" id="ARBA00040898"/>
    </source>
</evidence>
<comment type="pathway">
    <text evidence="3">Protein modification; protein glycosylation.</text>
</comment>
<dbReference type="EC" id="2.4.1.122" evidence="6"/>
<reference evidence="24" key="2">
    <citation type="submission" date="2015-10" db="EMBL/GenBank/DDBJ databases">
        <authorList>
            <person name="Gilbert D.G."/>
        </authorList>
    </citation>
    <scope>NUCLEOTIDE SEQUENCE</scope>
</reference>
<dbReference type="STRING" id="35525.A0A0P4X2F2"/>
<evidence type="ECO:0000256" key="16">
    <source>
        <dbReference type="ARBA" id="ARBA00023180"/>
    </source>
</evidence>
<keyword evidence="13" id="KW-1133">Transmembrane helix</keyword>
<evidence type="ECO:0000256" key="17">
    <source>
        <dbReference type="ARBA" id="ARBA00023211"/>
    </source>
</evidence>
<dbReference type="EMBL" id="LRGB01002451">
    <property type="protein sequence ID" value="KZS07516.1"/>
    <property type="molecule type" value="Genomic_DNA"/>
</dbReference>
<evidence type="ECO:0000256" key="2">
    <source>
        <dbReference type="ARBA" id="ARBA00004606"/>
    </source>
</evidence>
<evidence type="ECO:0000256" key="11">
    <source>
        <dbReference type="ARBA" id="ARBA00022741"/>
    </source>
</evidence>
<sequence>MVRAGFARISFSALLVAVIFVVCLVCFLLQDAFVYTQPHHRILRLSNGLSSDGNDVAIPVEKVEETTKISVVSSNSLFKDSGMRSKSADLFQKERILCWIMTSPDNHKKRAMAVKNTWGKRCNVLLFMSSEEDPSLPTIKLPIIEGRDQLWGKTREAFRHIWNHYRDQADWFFKADDDTYAILENMRYFLSAYNTSKPLWFGHKFKTIVKQGYFSGGAGYVLSKEATRRFVEEGYFNVLLCRHDHEGAEDAEMGKCMSRLNVSAMDTRDAKGRGRFFPFFPEQHIFPGKVTKDYWYWQSIYYPAKEGLECCSDSAISFHYVKPEQMYLLEYLIYRLRPFGLEPEDRPATPDPSPDLDLTATPWFVTEKQFEGNSAGGEVIHGSTSATPKLKSNRYTMKNYTERLNELIKRTERARKLKIT</sequence>
<evidence type="ECO:0000256" key="5">
    <source>
        <dbReference type="ARBA" id="ARBA00011748"/>
    </source>
</evidence>
<evidence type="ECO:0000256" key="3">
    <source>
        <dbReference type="ARBA" id="ARBA00004922"/>
    </source>
</evidence>
<evidence type="ECO:0000256" key="4">
    <source>
        <dbReference type="ARBA" id="ARBA00006462"/>
    </source>
</evidence>
<evidence type="ECO:0000256" key="19">
    <source>
        <dbReference type="ARBA" id="ARBA00041226"/>
    </source>
</evidence>
<evidence type="ECO:0000256" key="22">
    <source>
        <dbReference type="ARBA" id="ARBA00059245"/>
    </source>
</evidence>
<keyword evidence="14" id="KW-0472">Membrane</keyword>
<dbReference type="OrthoDB" id="6330704at2759"/>
<comment type="cofactor">
    <cofactor evidence="1">
        <name>Mn(2+)</name>
        <dbReference type="ChEBI" id="CHEBI:29035"/>
    </cofactor>
</comment>
<dbReference type="PANTHER" id="PTHR23033">
    <property type="entry name" value="BETA1,3-GALACTOSYLTRANSFERASE"/>
    <property type="match status" value="1"/>
</dbReference>
<evidence type="ECO:0000256" key="6">
    <source>
        <dbReference type="ARBA" id="ARBA00012557"/>
    </source>
</evidence>
<keyword evidence="16" id="KW-0325">Glycoprotein</keyword>
<feature type="domain" description="Fringe-like glycosyltransferase" evidence="23">
    <location>
        <begin position="93"/>
        <end position="265"/>
    </location>
</feature>
<evidence type="ECO:0000256" key="14">
    <source>
        <dbReference type="ARBA" id="ARBA00023136"/>
    </source>
</evidence>
<comment type="similarity">
    <text evidence="4">Belongs to the glycosyltransferase 31 family. Beta3-Gal-T subfamily.</text>
</comment>
<evidence type="ECO:0000256" key="12">
    <source>
        <dbReference type="ARBA" id="ARBA00022968"/>
    </source>
</evidence>
<dbReference type="GO" id="GO:0016263">
    <property type="term" value="F:glycoprotein-N-acetylgalactosamine 3-beta-galactosyltransferase activity"/>
    <property type="evidence" value="ECO:0007669"/>
    <property type="project" value="UniProtKB-EC"/>
</dbReference>
<evidence type="ECO:0000256" key="9">
    <source>
        <dbReference type="ARBA" id="ARBA00022692"/>
    </source>
</evidence>
<dbReference type="GO" id="GO:0030145">
    <property type="term" value="F:manganese ion binding"/>
    <property type="evidence" value="ECO:0007669"/>
    <property type="project" value="UniProtKB-ARBA"/>
</dbReference>
<dbReference type="GO" id="GO:0000166">
    <property type="term" value="F:nucleotide binding"/>
    <property type="evidence" value="ECO:0007669"/>
    <property type="project" value="UniProtKB-KW"/>
</dbReference>
<evidence type="ECO:0000256" key="13">
    <source>
        <dbReference type="ARBA" id="ARBA00022989"/>
    </source>
</evidence>
<keyword evidence="10" id="KW-0479">Metal-binding</keyword>
<dbReference type="Gene3D" id="3.90.550.50">
    <property type="match status" value="1"/>
</dbReference>
<protein>
    <recommendedName>
        <fullName evidence="18">Glycoprotein-N-acetylgalactosamine 3-beta-galactosyltransferase 1</fullName>
        <ecNumber evidence="6">2.4.1.122</ecNumber>
    </recommendedName>
    <alternativeName>
        <fullName evidence="20">Core 1 O-glycan T-synthase</fullName>
    </alternativeName>
    <alternativeName>
        <fullName evidence="21">Core 1 UDP-galactose:N-acetylgalactosamine-alpha-R beta 1,3-galactosyltransferase 1</fullName>
    </alternativeName>
    <alternativeName>
        <fullName evidence="19">Core 1 beta1,3-galactosyltransferase 1</fullName>
    </alternativeName>
</protein>
<gene>
    <name evidence="25" type="ORF">APZ42_028641</name>
</gene>
<evidence type="ECO:0000313" key="24">
    <source>
        <dbReference type="EMBL" id="JAI72023.1"/>
    </source>
</evidence>